<proteinExistence type="predicted"/>
<reference evidence="1 2" key="1">
    <citation type="journal article" date="2015" name="Proc. Natl. Acad. Sci. U.S.A.">
        <title>The resurrection genome of Boea hygrometrica: A blueprint for survival of dehydration.</title>
        <authorList>
            <person name="Xiao L."/>
            <person name="Yang G."/>
            <person name="Zhang L."/>
            <person name="Yang X."/>
            <person name="Zhao S."/>
            <person name="Ji Z."/>
            <person name="Zhou Q."/>
            <person name="Hu M."/>
            <person name="Wang Y."/>
            <person name="Chen M."/>
            <person name="Xu Y."/>
            <person name="Jin H."/>
            <person name="Xiao X."/>
            <person name="Hu G."/>
            <person name="Bao F."/>
            <person name="Hu Y."/>
            <person name="Wan P."/>
            <person name="Li L."/>
            <person name="Deng X."/>
            <person name="Kuang T."/>
            <person name="Xiang C."/>
            <person name="Zhu J.K."/>
            <person name="Oliver M.J."/>
            <person name="He Y."/>
        </authorList>
    </citation>
    <scope>NUCLEOTIDE SEQUENCE [LARGE SCALE GENOMIC DNA]</scope>
    <source>
        <strain evidence="2">cv. XS01</strain>
    </source>
</reference>
<protein>
    <submittedName>
        <fullName evidence="1">Uncharacterized protein</fullName>
    </submittedName>
</protein>
<gene>
    <name evidence="1" type="ORF">F511_27573</name>
</gene>
<keyword evidence="2" id="KW-1185">Reference proteome</keyword>
<dbReference type="EMBL" id="KV010179">
    <property type="protein sequence ID" value="KZV28117.1"/>
    <property type="molecule type" value="Genomic_DNA"/>
</dbReference>
<accession>A0A2Z7B8E1</accession>
<sequence>MAIDDILKRIPEEMMIPSYTAAEPTKLIFGSGIEIRERDWYKESLPQIPVADKGKAPLVEKDEIKGHPAREMFTLICAYIEFLVQIREQVINEISSFFSSFSLRRLAVLGSVSDIVAKEEQILVWPETDSLQMAVARRIYIVAKY</sequence>
<organism evidence="1 2">
    <name type="scientific">Dorcoceras hygrometricum</name>
    <dbReference type="NCBI Taxonomy" id="472368"/>
    <lineage>
        <taxon>Eukaryota</taxon>
        <taxon>Viridiplantae</taxon>
        <taxon>Streptophyta</taxon>
        <taxon>Embryophyta</taxon>
        <taxon>Tracheophyta</taxon>
        <taxon>Spermatophyta</taxon>
        <taxon>Magnoliopsida</taxon>
        <taxon>eudicotyledons</taxon>
        <taxon>Gunneridae</taxon>
        <taxon>Pentapetalae</taxon>
        <taxon>asterids</taxon>
        <taxon>lamiids</taxon>
        <taxon>Lamiales</taxon>
        <taxon>Gesneriaceae</taxon>
        <taxon>Didymocarpoideae</taxon>
        <taxon>Trichosporeae</taxon>
        <taxon>Loxocarpinae</taxon>
        <taxon>Dorcoceras</taxon>
    </lineage>
</organism>
<dbReference type="AlphaFoldDB" id="A0A2Z7B8E1"/>
<dbReference type="Proteomes" id="UP000250235">
    <property type="component" value="Unassembled WGS sequence"/>
</dbReference>
<evidence type="ECO:0000313" key="2">
    <source>
        <dbReference type="Proteomes" id="UP000250235"/>
    </source>
</evidence>
<name>A0A2Z7B8E1_9LAMI</name>
<evidence type="ECO:0000313" key="1">
    <source>
        <dbReference type="EMBL" id="KZV28117.1"/>
    </source>
</evidence>